<gene>
    <name evidence="8" type="ORF">A3C88_02535</name>
</gene>
<keyword evidence="2 6" id="KW-0812">Transmembrane</keyword>
<dbReference type="SMART" id="SM00028">
    <property type="entry name" value="TPR"/>
    <property type="match status" value="2"/>
</dbReference>
<dbReference type="Proteomes" id="UP000178117">
    <property type="component" value="Unassembled WGS sequence"/>
</dbReference>
<keyword evidence="5" id="KW-0802">TPR repeat</keyword>
<organism evidence="8 9">
    <name type="scientific">Candidatus Yanofskybacteria bacterium RIFCSPHIGHO2_02_FULL_50_12</name>
    <dbReference type="NCBI Taxonomy" id="1802685"/>
    <lineage>
        <taxon>Bacteria</taxon>
        <taxon>Candidatus Yanofskyibacteriota</taxon>
    </lineage>
</organism>
<evidence type="ECO:0000256" key="2">
    <source>
        <dbReference type="ARBA" id="ARBA00022692"/>
    </source>
</evidence>
<accession>A0A1F8FU60</accession>
<feature type="transmembrane region" description="Helical" evidence="6">
    <location>
        <begin position="43"/>
        <end position="62"/>
    </location>
</feature>
<dbReference type="PANTHER" id="PTHR37422:SF13">
    <property type="entry name" value="LIPOPOLYSACCHARIDE BIOSYNTHESIS PROTEIN PA4999-RELATED"/>
    <property type="match status" value="1"/>
</dbReference>
<keyword evidence="4 6" id="KW-0472">Membrane</keyword>
<evidence type="ECO:0000256" key="4">
    <source>
        <dbReference type="ARBA" id="ARBA00023136"/>
    </source>
</evidence>
<evidence type="ECO:0000256" key="6">
    <source>
        <dbReference type="SAM" id="Phobius"/>
    </source>
</evidence>
<dbReference type="InterPro" id="IPR051533">
    <property type="entry name" value="WaaL-like"/>
</dbReference>
<dbReference type="GO" id="GO:0016020">
    <property type="term" value="C:membrane"/>
    <property type="evidence" value="ECO:0007669"/>
    <property type="project" value="UniProtKB-SubCell"/>
</dbReference>
<dbReference type="PROSITE" id="PS50005">
    <property type="entry name" value="TPR"/>
    <property type="match status" value="2"/>
</dbReference>
<feature type="transmembrane region" description="Helical" evidence="6">
    <location>
        <begin position="450"/>
        <end position="468"/>
    </location>
</feature>
<sequence length="750" mass="84164">MQKQHTSGSKLADLLRFGVYLIALVVPLVIFREFLSPFHYGKVIVFRSLLEIMGAMYLVLVLKNRSFLPQRDRIFWGLGIFTLVFALTTATSVLQYPSLWGSLERMGGLWTFLHYFLFFVIARAVLTKDEHWQRVLDITIVAGVLSAFYGFGQKTDSDLFLGSGGRERIFGTMGNAALFAGYELFVVFLSLMQYLRPGNSSRRKAFYAGAFLISSIALMMTVVRGSVLGYGVGLVTFAFLWMRHARARFGKIAFKALLAGIVIFVAFSVLFRDSSLVKRSRYLSRITDLRLSSPTVMTRFWAWQVGIKGWVESPRTMAVGWGPENFNIPFAKYFNPKFYAGIGSETHFDRAHNMFVEILVTMGIVGLLAYLNIFVALFSSLRKLSQERSLMISGIGLTAALVAYIIHNSFIFDTAANLVAFFIVAGYIAHISSSQSERVFSTAPIIRNKILMGLIITGLVVSVPILVYRTNIVPSKANYATTRAIVAGWAKDVPGAFEKYQEALSYDVPGKYEYRHRFAQYLVGDGGPSVREQSVRDAYIYLLGEIDKNIQENPIDHLPHLYASRLNILLGKDDPKSPHNDLALEHSKKALELSPAFIRTYYEVAQAYLNKKDSKNAIKFFQLAVDLNPDAGVSYGYLGAAKIDSGDMSGIQDLEKALASKYPYSPRETDYQILLNAYIKTNDYSRIAWIFEILIERNPNNPQYYASLAAAYANLGRIEDAARMARMAVKVDPSFEPDARAFLKSIGKEL</sequence>
<feature type="domain" description="O-antigen ligase-related" evidence="7">
    <location>
        <begin position="210"/>
        <end position="371"/>
    </location>
</feature>
<evidence type="ECO:0000259" key="7">
    <source>
        <dbReference type="Pfam" id="PF04932"/>
    </source>
</evidence>
<evidence type="ECO:0000313" key="8">
    <source>
        <dbReference type="EMBL" id="OGN16240.1"/>
    </source>
</evidence>
<feature type="transmembrane region" description="Helical" evidence="6">
    <location>
        <begin position="358"/>
        <end position="378"/>
    </location>
</feature>
<comment type="subcellular location">
    <subcellularLocation>
        <location evidence="1">Membrane</location>
        <topology evidence="1">Multi-pass membrane protein</topology>
    </subcellularLocation>
</comment>
<feature type="transmembrane region" description="Helical" evidence="6">
    <location>
        <begin position="204"/>
        <end position="222"/>
    </location>
</feature>
<feature type="transmembrane region" description="Helical" evidence="6">
    <location>
        <begin position="172"/>
        <end position="192"/>
    </location>
</feature>
<feature type="transmembrane region" description="Helical" evidence="6">
    <location>
        <begin position="135"/>
        <end position="152"/>
    </location>
</feature>
<feature type="transmembrane region" description="Helical" evidence="6">
    <location>
        <begin position="74"/>
        <end position="96"/>
    </location>
</feature>
<evidence type="ECO:0000256" key="1">
    <source>
        <dbReference type="ARBA" id="ARBA00004141"/>
    </source>
</evidence>
<feature type="repeat" description="TPR" evidence="5">
    <location>
        <begin position="702"/>
        <end position="735"/>
    </location>
</feature>
<evidence type="ECO:0000313" key="9">
    <source>
        <dbReference type="Proteomes" id="UP000178117"/>
    </source>
</evidence>
<dbReference type="Gene3D" id="1.25.40.10">
    <property type="entry name" value="Tetratricopeptide repeat domain"/>
    <property type="match status" value="1"/>
</dbReference>
<evidence type="ECO:0000256" key="5">
    <source>
        <dbReference type="PROSITE-ProRule" id="PRU00339"/>
    </source>
</evidence>
<feature type="transmembrane region" description="Helical" evidence="6">
    <location>
        <begin position="12"/>
        <end position="31"/>
    </location>
</feature>
<feature type="transmembrane region" description="Helical" evidence="6">
    <location>
        <begin position="390"/>
        <end position="406"/>
    </location>
</feature>
<dbReference type="PANTHER" id="PTHR37422">
    <property type="entry name" value="TEICHURONIC ACID BIOSYNTHESIS PROTEIN TUAE"/>
    <property type="match status" value="1"/>
</dbReference>
<dbReference type="InterPro" id="IPR011990">
    <property type="entry name" value="TPR-like_helical_dom_sf"/>
</dbReference>
<dbReference type="Pfam" id="PF04932">
    <property type="entry name" value="Wzy_C"/>
    <property type="match status" value="1"/>
</dbReference>
<dbReference type="EMBL" id="MGJZ01000035">
    <property type="protein sequence ID" value="OGN16240.1"/>
    <property type="molecule type" value="Genomic_DNA"/>
</dbReference>
<reference evidence="8 9" key="1">
    <citation type="journal article" date="2016" name="Nat. Commun.">
        <title>Thousands of microbial genomes shed light on interconnected biogeochemical processes in an aquifer system.</title>
        <authorList>
            <person name="Anantharaman K."/>
            <person name="Brown C.T."/>
            <person name="Hug L.A."/>
            <person name="Sharon I."/>
            <person name="Castelle C.J."/>
            <person name="Probst A.J."/>
            <person name="Thomas B.C."/>
            <person name="Singh A."/>
            <person name="Wilkins M.J."/>
            <person name="Karaoz U."/>
            <person name="Brodie E.L."/>
            <person name="Williams K.H."/>
            <person name="Hubbard S.S."/>
            <person name="Banfield J.F."/>
        </authorList>
    </citation>
    <scope>NUCLEOTIDE SEQUENCE [LARGE SCALE GENOMIC DNA]</scope>
</reference>
<dbReference type="SUPFAM" id="SSF48452">
    <property type="entry name" value="TPR-like"/>
    <property type="match status" value="1"/>
</dbReference>
<feature type="transmembrane region" description="Helical" evidence="6">
    <location>
        <begin position="108"/>
        <end position="126"/>
    </location>
</feature>
<keyword evidence="3 6" id="KW-1133">Transmembrane helix</keyword>
<feature type="transmembrane region" description="Helical" evidence="6">
    <location>
        <begin position="252"/>
        <end position="271"/>
    </location>
</feature>
<dbReference type="InterPro" id="IPR019734">
    <property type="entry name" value="TPR_rpt"/>
</dbReference>
<feature type="transmembrane region" description="Helical" evidence="6">
    <location>
        <begin position="412"/>
        <end position="429"/>
    </location>
</feature>
<proteinExistence type="predicted"/>
<dbReference type="InterPro" id="IPR007016">
    <property type="entry name" value="O-antigen_ligase-rel_domated"/>
</dbReference>
<dbReference type="Pfam" id="PF13181">
    <property type="entry name" value="TPR_8"/>
    <property type="match status" value="1"/>
</dbReference>
<comment type="caution">
    <text evidence="8">The sequence shown here is derived from an EMBL/GenBank/DDBJ whole genome shotgun (WGS) entry which is preliminary data.</text>
</comment>
<dbReference type="AlphaFoldDB" id="A0A1F8FU60"/>
<evidence type="ECO:0000256" key="3">
    <source>
        <dbReference type="ARBA" id="ARBA00022989"/>
    </source>
</evidence>
<feature type="transmembrane region" description="Helical" evidence="6">
    <location>
        <begin position="228"/>
        <end position="245"/>
    </location>
</feature>
<protein>
    <recommendedName>
        <fullName evidence="7">O-antigen ligase-related domain-containing protein</fullName>
    </recommendedName>
</protein>
<dbReference type="STRING" id="1802685.A3C88_02535"/>
<name>A0A1F8FU60_9BACT</name>
<feature type="repeat" description="TPR" evidence="5">
    <location>
        <begin position="598"/>
        <end position="631"/>
    </location>
</feature>